<dbReference type="AlphaFoldDB" id="A0A553C7M8"/>
<protein>
    <submittedName>
        <fullName evidence="2">DUF998 domain-containing protein</fullName>
    </submittedName>
</protein>
<comment type="caution">
    <text evidence="2">The sequence shown here is derived from an EMBL/GenBank/DDBJ whole genome shotgun (WGS) entry which is preliminary data.</text>
</comment>
<reference evidence="2 3" key="1">
    <citation type="submission" date="2019-07" db="EMBL/GenBank/DDBJ databases">
        <title>Novel species of Flavobacterium.</title>
        <authorList>
            <person name="Liu Q."/>
            <person name="Xin Y.-H."/>
        </authorList>
    </citation>
    <scope>NUCLEOTIDE SEQUENCE [LARGE SCALE GENOMIC DNA]</scope>
    <source>
        <strain evidence="2 3">LB3P56</strain>
    </source>
</reference>
<dbReference type="EMBL" id="VJZR01000014">
    <property type="protein sequence ID" value="TRX16422.1"/>
    <property type="molecule type" value="Genomic_DNA"/>
</dbReference>
<dbReference type="RefSeq" id="WP_144071925.1">
    <property type="nucleotide sequence ID" value="NZ_VJZR01000014.1"/>
</dbReference>
<keyword evidence="1" id="KW-0472">Membrane</keyword>
<keyword evidence="3" id="KW-1185">Reference proteome</keyword>
<gene>
    <name evidence="2" type="ORF">FNW17_13615</name>
</gene>
<keyword evidence="1" id="KW-0812">Transmembrane</keyword>
<evidence type="ECO:0000313" key="3">
    <source>
        <dbReference type="Proteomes" id="UP000318585"/>
    </source>
</evidence>
<keyword evidence="1" id="KW-1133">Transmembrane helix</keyword>
<dbReference type="Pfam" id="PF06197">
    <property type="entry name" value="DUF998"/>
    <property type="match status" value="1"/>
</dbReference>
<organism evidence="2 3">
    <name type="scientific">Flavobacterium franklandianum</name>
    <dbReference type="NCBI Taxonomy" id="2594430"/>
    <lineage>
        <taxon>Bacteria</taxon>
        <taxon>Pseudomonadati</taxon>
        <taxon>Bacteroidota</taxon>
        <taxon>Flavobacteriia</taxon>
        <taxon>Flavobacteriales</taxon>
        <taxon>Flavobacteriaceae</taxon>
        <taxon>Flavobacterium</taxon>
    </lineage>
</organism>
<feature type="transmembrane region" description="Helical" evidence="1">
    <location>
        <begin position="181"/>
        <end position="202"/>
    </location>
</feature>
<sequence>MQKNIIFWIGNLGVLLFVFTTVIAGFFNPSYNHFSCFISELYAVDAPNADLIRFYGYLPSGVFFILFALLAQKATPKSRLKSMGFLGMILGYGFGTIICAIYNCDTGCNPKFINPSLSQIIHNLMGMLTYLIVPFSILLIAIASRSWKNSFQYTLISYIIFGISFTFVVVLNLNLDSQYKGLIQRIIEGSILFWIVYGEFYFSNKSYQQI</sequence>
<dbReference type="Proteomes" id="UP000318585">
    <property type="component" value="Unassembled WGS sequence"/>
</dbReference>
<feature type="transmembrane region" description="Helical" evidence="1">
    <location>
        <begin position="123"/>
        <end position="143"/>
    </location>
</feature>
<feature type="transmembrane region" description="Helical" evidence="1">
    <location>
        <begin position="5"/>
        <end position="27"/>
    </location>
</feature>
<feature type="transmembrane region" description="Helical" evidence="1">
    <location>
        <begin position="155"/>
        <end position="175"/>
    </location>
</feature>
<dbReference type="OrthoDB" id="791654at2"/>
<accession>A0A553C7M8</accession>
<proteinExistence type="predicted"/>
<dbReference type="InterPro" id="IPR009339">
    <property type="entry name" value="DUF998"/>
</dbReference>
<evidence type="ECO:0000313" key="2">
    <source>
        <dbReference type="EMBL" id="TRX16422.1"/>
    </source>
</evidence>
<evidence type="ECO:0000256" key="1">
    <source>
        <dbReference type="SAM" id="Phobius"/>
    </source>
</evidence>
<name>A0A553C7M8_9FLAO</name>
<feature type="transmembrane region" description="Helical" evidence="1">
    <location>
        <begin position="83"/>
        <end position="103"/>
    </location>
</feature>
<feature type="transmembrane region" description="Helical" evidence="1">
    <location>
        <begin position="54"/>
        <end position="71"/>
    </location>
</feature>